<keyword evidence="6" id="KW-0408">Iron</keyword>
<dbReference type="GO" id="GO:0009279">
    <property type="term" value="C:cell outer membrane"/>
    <property type="evidence" value="ECO:0007669"/>
    <property type="project" value="UniProtKB-SubCell"/>
</dbReference>
<keyword evidence="8 12" id="KW-0798">TonB box</keyword>
<evidence type="ECO:0000256" key="5">
    <source>
        <dbReference type="ARBA" id="ARBA00022692"/>
    </source>
</evidence>
<dbReference type="Proteomes" id="UP001141619">
    <property type="component" value="Unassembled WGS sequence"/>
</dbReference>
<keyword evidence="10 11" id="KW-0998">Cell outer membrane</keyword>
<dbReference type="GO" id="GO:0006826">
    <property type="term" value="P:iron ion transport"/>
    <property type="evidence" value="ECO:0007669"/>
    <property type="project" value="UniProtKB-KW"/>
</dbReference>
<evidence type="ECO:0000256" key="6">
    <source>
        <dbReference type="ARBA" id="ARBA00023004"/>
    </source>
</evidence>
<comment type="caution">
    <text evidence="16">The sequence shown here is derived from an EMBL/GenBank/DDBJ whole genome shotgun (WGS) entry which is preliminary data.</text>
</comment>
<dbReference type="AlphaFoldDB" id="A0A9X3TZ01"/>
<dbReference type="Pfam" id="PF07715">
    <property type="entry name" value="Plug"/>
    <property type="match status" value="1"/>
</dbReference>
<dbReference type="EMBL" id="JANWOI010000004">
    <property type="protein sequence ID" value="MDA5194540.1"/>
    <property type="molecule type" value="Genomic_DNA"/>
</dbReference>
<dbReference type="InterPro" id="IPR012910">
    <property type="entry name" value="Plug_dom"/>
</dbReference>
<evidence type="ECO:0000256" key="1">
    <source>
        <dbReference type="ARBA" id="ARBA00004571"/>
    </source>
</evidence>
<keyword evidence="16" id="KW-0675">Receptor</keyword>
<keyword evidence="3 11" id="KW-1134">Transmembrane beta strand</keyword>
<feature type="domain" description="TonB-dependent receptor plug" evidence="15">
    <location>
        <begin position="63"/>
        <end position="168"/>
    </location>
</feature>
<reference evidence="16" key="2">
    <citation type="journal article" date="2023" name="Syst. Appl. Microbiol.">
        <title>Govania unica gen. nov., sp. nov., a rare biosphere bacterium that represents a novel family in the class Alphaproteobacteria.</title>
        <authorList>
            <person name="Vandamme P."/>
            <person name="Peeters C."/>
            <person name="Hettiarachchi A."/>
            <person name="Cnockaert M."/>
            <person name="Carlier A."/>
        </authorList>
    </citation>
    <scope>NUCLEOTIDE SEQUENCE</scope>
    <source>
        <strain evidence="16">LMG 31809</strain>
    </source>
</reference>
<dbReference type="PROSITE" id="PS52016">
    <property type="entry name" value="TONB_DEPENDENT_REC_3"/>
    <property type="match status" value="1"/>
</dbReference>
<keyword evidence="17" id="KW-1185">Reference proteome</keyword>
<reference evidence="16" key="1">
    <citation type="submission" date="2022-08" db="EMBL/GenBank/DDBJ databases">
        <authorList>
            <person name="Vandamme P."/>
            <person name="Hettiarachchi A."/>
            <person name="Peeters C."/>
            <person name="Cnockaert M."/>
            <person name="Carlier A."/>
        </authorList>
    </citation>
    <scope>NUCLEOTIDE SEQUENCE</scope>
    <source>
        <strain evidence="16">LMG 31809</strain>
    </source>
</reference>
<feature type="domain" description="TonB-dependent receptor-like beta-barrel" evidence="14">
    <location>
        <begin position="269"/>
        <end position="684"/>
    </location>
</feature>
<organism evidence="16 17">
    <name type="scientific">Govanella unica</name>
    <dbReference type="NCBI Taxonomy" id="2975056"/>
    <lineage>
        <taxon>Bacteria</taxon>
        <taxon>Pseudomonadati</taxon>
        <taxon>Pseudomonadota</taxon>
        <taxon>Alphaproteobacteria</taxon>
        <taxon>Emcibacterales</taxon>
        <taxon>Govanellaceae</taxon>
        <taxon>Govanella</taxon>
    </lineage>
</organism>
<keyword evidence="5 11" id="KW-0812">Transmembrane</keyword>
<protein>
    <submittedName>
        <fullName evidence="16">TonB-dependent receptor</fullName>
    </submittedName>
</protein>
<dbReference type="InterPro" id="IPR000531">
    <property type="entry name" value="Beta-barrel_TonB"/>
</dbReference>
<comment type="similarity">
    <text evidence="11 12">Belongs to the TonB-dependent receptor family.</text>
</comment>
<evidence type="ECO:0000259" key="15">
    <source>
        <dbReference type="Pfam" id="PF07715"/>
    </source>
</evidence>
<evidence type="ECO:0000256" key="4">
    <source>
        <dbReference type="ARBA" id="ARBA00022496"/>
    </source>
</evidence>
<dbReference type="Gene3D" id="2.40.170.20">
    <property type="entry name" value="TonB-dependent receptor, beta-barrel domain"/>
    <property type="match status" value="1"/>
</dbReference>
<keyword evidence="9 11" id="KW-0472">Membrane</keyword>
<proteinExistence type="inferred from homology"/>
<dbReference type="SUPFAM" id="SSF56935">
    <property type="entry name" value="Porins"/>
    <property type="match status" value="1"/>
</dbReference>
<dbReference type="CDD" id="cd01347">
    <property type="entry name" value="ligand_gated_channel"/>
    <property type="match status" value="1"/>
</dbReference>
<evidence type="ECO:0000256" key="3">
    <source>
        <dbReference type="ARBA" id="ARBA00022452"/>
    </source>
</evidence>
<keyword evidence="2 11" id="KW-0813">Transport</keyword>
<dbReference type="InterPro" id="IPR039426">
    <property type="entry name" value="TonB-dep_rcpt-like"/>
</dbReference>
<keyword evidence="7" id="KW-0406">Ion transport</keyword>
<evidence type="ECO:0000256" key="13">
    <source>
        <dbReference type="SAM" id="SignalP"/>
    </source>
</evidence>
<name>A0A9X3TZ01_9PROT</name>
<evidence type="ECO:0000256" key="2">
    <source>
        <dbReference type="ARBA" id="ARBA00022448"/>
    </source>
</evidence>
<feature type="chain" id="PRO_5040818531" evidence="13">
    <location>
        <begin position="30"/>
        <end position="724"/>
    </location>
</feature>
<dbReference type="PANTHER" id="PTHR32552">
    <property type="entry name" value="FERRICHROME IRON RECEPTOR-RELATED"/>
    <property type="match status" value="1"/>
</dbReference>
<evidence type="ECO:0000313" key="17">
    <source>
        <dbReference type="Proteomes" id="UP001141619"/>
    </source>
</evidence>
<evidence type="ECO:0000256" key="7">
    <source>
        <dbReference type="ARBA" id="ARBA00023065"/>
    </source>
</evidence>
<dbReference type="PANTHER" id="PTHR32552:SF81">
    <property type="entry name" value="TONB-DEPENDENT OUTER MEMBRANE RECEPTOR"/>
    <property type="match status" value="1"/>
</dbReference>
<sequence>MSQLSMPSKTIRSELIRSTAILSALVATAAFDASLASVMAQTATQGAALEEIIVTARKREENLKEIPDSITALTASAIQSARINDVKDVAARVPNLSIVEAQQPGVALINIRGVGQARNGEPSVAVVIDGVQLTNAYGITQDLFDIERIEVLKGPQGATYGRNAIGGAINITTKQPTNDLAGSVLASYGSANDVRLNGSLSGPIIEDKLLFRIAGSFRSFDGDVDSLFTPGRDEANWQDDRNIRAALLAKPTDNISIDLRYSRLETKSGAAWYAVVPPGTNPDKPRPYLGDYPSSAKRILNDASGKIDIDFDNMVLTSVTAFSKVSSSINEDIDFTPLDGLTAEQDLNSTNWSQEVRLASSGDSPFKWMGGVYYLNTDQKLDTEIFLGRDFFPIFGLPPTTPSPLPFAATRATDKNDAYAGFGQLIYRFNSGIELTAAARYDVDKRHQLDRVLLQNFDKTFKSLQPKASITYFFNGDESMVYGTVAKGFRSGGVNPSALITRYYKKEENWNFELGFKTSLLDRRVSMSGAAFYTRIKDRQVYILDINNSTQILTNPIPSSEVYGLEFDITARPVPDLDVSAAIGLTDSKIRTYDTSVFAGQLSAGNFTGNKLPQVAAISYAFSAQYRIAVNDDTMVIPRFELNGSGGAYYWEIDNLNRRHSVMLGNARLTLEHKGLAVTGYVENMFNEHYVLEYVPARWSGSGSGDVSAAARGRHYGIQARFQF</sequence>
<comment type="subcellular location">
    <subcellularLocation>
        <location evidence="1 11">Cell outer membrane</location>
        <topology evidence="1 11">Multi-pass membrane protein</topology>
    </subcellularLocation>
</comment>
<evidence type="ECO:0000256" key="12">
    <source>
        <dbReference type="RuleBase" id="RU003357"/>
    </source>
</evidence>
<keyword evidence="4" id="KW-0410">Iron transport</keyword>
<accession>A0A9X3TZ01</accession>
<gene>
    <name evidence="16" type="ORF">NYP16_11325</name>
</gene>
<keyword evidence="13" id="KW-0732">Signal</keyword>
<evidence type="ECO:0000256" key="11">
    <source>
        <dbReference type="PROSITE-ProRule" id="PRU01360"/>
    </source>
</evidence>
<evidence type="ECO:0000313" key="16">
    <source>
        <dbReference type="EMBL" id="MDA5194540.1"/>
    </source>
</evidence>
<dbReference type="Pfam" id="PF00593">
    <property type="entry name" value="TonB_dep_Rec_b-barrel"/>
    <property type="match status" value="1"/>
</dbReference>
<dbReference type="InterPro" id="IPR036942">
    <property type="entry name" value="Beta-barrel_TonB_sf"/>
</dbReference>
<evidence type="ECO:0000256" key="9">
    <source>
        <dbReference type="ARBA" id="ARBA00023136"/>
    </source>
</evidence>
<dbReference type="RefSeq" id="WP_274944246.1">
    <property type="nucleotide sequence ID" value="NZ_JANWOI010000004.1"/>
</dbReference>
<evidence type="ECO:0000256" key="8">
    <source>
        <dbReference type="ARBA" id="ARBA00023077"/>
    </source>
</evidence>
<evidence type="ECO:0000256" key="10">
    <source>
        <dbReference type="ARBA" id="ARBA00023237"/>
    </source>
</evidence>
<evidence type="ECO:0000259" key="14">
    <source>
        <dbReference type="Pfam" id="PF00593"/>
    </source>
</evidence>
<feature type="signal peptide" evidence="13">
    <location>
        <begin position="1"/>
        <end position="29"/>
    </location>
</feature>